<accession>A0A3N4K0N3</accession>
<organism evidence="1 2">
    <name type="scientific">Choiromyces venosus 120613-1</name>
    <dbReference type="NCBI Taxonomy" id="1336337"/>
    <lineage>
        <taxon>Eukaryota</taxon>
        <taxon>Fungi</taxon>
        <taxon>Dikarya</taxon>
        <taxon>Ascomycota</taxon>
        <taxon>Pezizomycotina</taxon>
        <taxon>Pezizomycetes</taxon>
        <taxon>Pezizales</taxon>
        <taxon>Tuberaceae</taxon>
        <taxon>Choiromyces</taxon>
    </lineage>
</organism>
<dbReference type="Proteomes" id="UP000276215">
    <property type="component" value="Unassembled WGS sequence"/>
</dbReference>
<reference evidence="1 2" key="1">
    <citation type="journal article" date="2018" name="Nat. Ecol. Evol.">
        <title>Pezizomycetes genomes reveal the molecular basis of ectomycorrhizal truffle lifestyle.</title>
        <authorList>
            <person name="Murat C."/>
            <person name="Payen T."/>
            <person name="Noel B."/>
            <person name="Kuo A."/>
            <person name="Morin E."/>
            <person name="Chen J."/>
            <person name="Kohler A."/>
            <person name="Krizsan K."/>
            <person name="Balestrini R."/>
            <person name="Da Silva C."/>
            <person name="Montanini B."/>
            <person name="Hainaut M."/>
            <person name="Levati E."/>
            <person name="Barry K.W."/>
            <person name="Belfiori B."/>
            <person name="Cichocki N."/>
            <person name="Clum A."/>
            <person name="Dockter R.B."/>
            <person name="Fauchery L."/>
            <person name="Guy J."/>
            <person name="Iotti M."/>
            <person name="Le Tacon F."/>
            <person name="Lindquist E.A."/>
            <person name="Lipzen A."/>
            <person name="Malagnac F."/>
            <person name="Mello A."/>
            <person name="Molinier V."/>
            <person name="Miyauchi S."/>
            <person name="Poulain J."/>
            <person name="Riccioni C."/>
            <person name="Rubini A."/>
            <person name="Sitrit Y."/>
            <person name="Splivallo R."/>
            <person name="Traeger S."/>
            <person name="Wang M."/>
            <person name="Zifcakova L."/>
            <person name="Wipf D."/>
            <person name="Zambonelli A."/>
            <person name="Paolocci F."/>
            <person name="Nowrousian M."/>
            <person name="Ottonello S."/>
            <person name="Baldrian P."/>
            <person name="Spatafora J.W."/>
            <person name="Henrissat B."/>
            <person name="Nagy L.G."/>
            <person name="Aury J.M."/>
            <person name="Wincker P."/>
            <person name="Grigoriev I.V."/>
            <person name="Bonfante P."/>
            <person name="Martin F.M."/>
        </authorList>
    </citation>
    <scope>NUCLEOTIDE SEQUENCE [LARGE SCALE GENOMIC DNA]</scope>
    <source>
        <strain evidence="1 2">120613-1</strain>
    </source>
</reference>
<dbReference type="AlphaFoldDB" id="A0A3N4K0N3"/>
<proteinExistence type="predicted"/>
<gene>
    <name evidence="1" type="ORF">L873DRAFT_1786416</name>
</gene>
<dbReference type="OrthoDB" id="5374171at2759"/>
<dbReference type="EMBL" id="ML120359">
    <property type="protein sequence ID" value="RPB04160.1"/>
    <property type="molecule type" value="Genomic_DNA"/>
</dbReference>
<evidence type="ECO:0000313" key="1">
    <source>
        <dbReference type="EMBL" id="RPB04160.1"/>
    </source>
</evidence>
<sequence length="213" mass="24225">MGDSYYIRIREHNHTASNLSPPRGQFEQLFSTNFYKWSDRRLVNSSDYDRFEHEAPRKAVTVISAKGVFPQKSFHIVPGDWSVPSEVESWGWKDMKFEVSDGQCIPHYVSETFKPNINTRVSWLKALAGASNISECSDGETLRPAGDPAIFWALIALSADRDQQSSQLIDMVNSKTWRSPPDLQEGHKGRIMIVEIYCDPKIPDPTNYGFPDP</sequence>
<keyword evidence="2" id="KW-1185">Reference proteome</keyword>
<name>A0A3N4K0N3_9PEZI</name>
<evidence type="ECO:0000313" key="2">
    <source>
        <dbReference type="Proteomes" id="UP000276215"/>
    </source>
</evidence>
<protein>
    <submittedName>
        <fullName evidence="1">Uncharacterized protein</fullName>
    </submittedName>
</protein>